<dbReference type="OrthoDB" id="185373at2759"/>
<feature type="repeat" description="PPR" evidence="7">
    <location>
        <begin position="457"/>
        <end position="491"/>
    </location>
</feature>
<organism evidence="9 10">
    <name type="scientific">Cucumis melo var. makuwa</name>
    <name type="common">Oriental melon</name>
    <dbReference type="NCBI Taxonomy" id="1194695"/>
    <lineage>
        <taxon>Eukaryota</taxon>
        <taxon>Viridiplantae</taxon>
        <taxon>Streptophyta</taxon>
        <taxon>Embryophyta</taxon>
        <taxon>Tracheophyta</taxon>
        <taxon>Spermatophyta</taxon>
        <taxon>Magnoliopsida</taxon>
        <taxon>eudicotyledons</taxon>
        <taxon>Gunneridae</taxon>
        <taxon>Pentapetalae</taxon>
        <taxon>rosids</taxon>
        <taxon>fabids</taxon>
        <taxon>Cucurbitales</taxon>
        <taxon>Cucurbitaceae</taxon>
        <taxon>Benincaseae</taxon>
        <taxon>Cucumis</taxon>
    </lineage>
</organism>
<dbReference type="PANTHER" id="PTHR46128:SF152">
    <property type="entry name" value="PENTACOTRIPEPTIDE-REPEAT REGION OF PRORP DOMAIN-CONTAINING PROTEIN"/>
    <property type="match status" value="1"/>
</dbReference>
<comment type="caution">
    <text evidence="9">The sequence shown here is derived from an EMBL/GenBank/DDBJ whole genome shotgun (WGS) entry which is preliminary data.</text>
</comment>
<feature type="domain" description="Plastid lipid-associated protein/fibrillin conserved" evidence="8">
    <location>
        <begin position="79"/>
        <end position="207"/>
    </location>
</feature>
<evidence type="ECO:0000256" key="1">
    <source>
        <dbReference type="ARBA" id="ARBA00004474"/>
    </source>
</evidence>
<evidence type="ECO:0000256" key="2">
    <source>
        <dbReference type="ARBA" id="ARBA00005845"/>
    </source>
</evidence>
<feature type="repeat" description="PPR" evidence="7">
    <location>
        <begin position="774"/>
        <end position="808"/>
    </location>
</feature>
<sequence length="876" mass="97623">MTSMAASATSVALLPSKLVFRGRFEQSRSKFLTPSSASSIPCHSISISSPFHRRKPLGIQASVSTSDPQVRTGPDDLVASILSKVTGSDRGVLLSEEKHKEVAEVAQELQKYCVNEPVKCPLIFGAWDVVYCSVPTSPGGGYRSAVGRIFFKTKEMIQVVEAPDTIKNKVSFSALGFLDGQVSLTGKLTALDDKWIRVVFESPELKVGGLEFRYGGESEVQLQITYIDDKGGGDCSPRATAKHSQLQEPRRSRRFTGVVETLAKYCLISSLVSDREVKFRAEYLAAISIDDGHGAIESAPSQILVLGFLHGALNSLKRDISRMFAVFYGRPDIDEAARSNEDEDSLHPALKSLMTTVGDHCDLRSSDCFSEKHNFNGEGDPGAVFNVLDALLKGSLDRLKAMRESICLAKSGLQKCFLEAVQQPDYTVMVRDLCLKGKLGAALLLRRKLIKEGFAVDLVTHNYLLNGLCINCDMEMADSLFREMLERGPSPNCATYNILIKGFCLRMNMDKALDLFYTMVNSGIRPSRITYNILLHALCKRGILVDARKLLEVILGDDIKTTDDAITSTILMDGCFKSGDTIQAIALWDKMVEKKTEIDVVAYNVLIHGLCLNQDKKSALSYVADMLKRGFLPDIFTYNTLISAFCKEGQFDDAYYIHDVMSRMGVSPDQILYKMIIQALCMNGDAIKADEFLHSMLEKSMVPDPHIWNLIIDCYGRYGYLSNAISTRNQMLVAGVQPNVFTYNALIHAQVRGGNIFSAYSLKKEMLLLGLFPDIVTYNLLINGACKHGQIRYALQLYDEMLRKGYEADKITYTELINGHCMCGEMKEAEDLFFQLHRSGLPMDIVPFKIIFEKYQKIGEPNMALKFYRRWLATMA</sequence>
<comment type="similarity">
    <text evidence="3">Belongs to the PPR family. P subfamily.</text>
</comment>
<evidence type="ECO:0000256" key="7">
    <source>
        <dbReference type="PROSITE-ProRule" id="PRU00708"/>
    </source>
</evidence>
<dbReference type="InterPro" id="IPR006843">
    <property type="entry name" value="PAP/fibrillin_dom"/>
</dbReference>
<accession>A0A5A7VD74</accession>
<feature type="repeat" description="PPR" evidence="7">
    <location>
        <begin position="809"/>
        <end position="843"/>
    </location>
</feature>
<protein>
    <submittedName>
        <fullName evidence="9">Pentatricopeptide repeat-containing protein</fullName>
    </submittedName>
</protein>
<dbReference type="AlphaFoldDB" id="A0A5A7VD74"/>
<evidence type="ECO:0000256" key="6">
    <source>
        <dbReference type="ARBA" id="ARBA00022946"/>
    </source>
</evidence>
<dbReference type="GO" id="GO:0009536">
    <property type="term" value="C:plastid"/>
    <property type="evidence" value="ECO:0007669"/>
    <property type="project" value="UniProtKB-SubCell"/>
</dbReference>
<feature type="repeat" description="PPR" evidence="7">
    <location>
        <begin position="527"/>
        <end position="561"/>
    </location>
</feature>
<reference evidence="9 10" key="1">
    <citation type="submission" date="2019-08" db="EMBL/GenBank/DDBJ databases">
        <title>Draft genome sequences of two oriental melons (Cucumis melo L. var makuwa).</title>
        <authorList>
            <person name="Kwon S.-Y."/>
        </authorList>
    </citation>
    <scope>NUCLEOTIDE SEQUENCE [LARGE SCALE GENOMIC DNA]</scope>
    <source>
        <strain evidence="10">cv. SW 3</strain>
        <tissue evidence="9">Leaf</tissue>
    </source>
</reference>
<dbReference type="Pfam" id="PF04755">
    <property type="entry name" value="PAP_fibrillin"/>
    <property type="match status" value="1"/>
</dbReference>
<feature type="repeat" description="PPR" evidence="7">
    <location>
        <begin position="634"/>
        <end position="668"/>
    </location>
</feature>
<evidence type="ECO:0000259" key="8">
    <source>
        <dbReference type="Pfam" id="PF04755"/>
    </source>
</evidence>
<dbReference type="InterPro" id="IPR002885">
    <property type="entry name" value="PPR_rpt"/>
</dbReference>
<evidence type="ECO:0000256" key="5">
    <source>
        <dbReference type="ARBA" id="ARBA00022737"/>
    </source>
</evidence>
<feature type="repeat" description="PPR" evidence="7">
    <location>
        <begin position="739"/>
        <end position="773"/>
    </location>
</feature>
<feature type="repeat" description="PPR" evidence="7">
    <location>
        <begin position="599"/>
        <end position="633"/>
    </location>
</feature>
<dbReference type="Pfam" id="PF01535">
    <property type="entry name" value="PPR"/>
    <property type="match status" value="2"/>
</dbReference>
<dbReference type="EMBL" id="SSTE01001846">
    <property type="protein sequence ID" value="KAA0064987.1"/>
    <property type="molecule type" value="Genomic_DNA"/>
</dbReference>
<evidence type="ECO:0000256" key="4">
    <source>
        <dbReference type="ARBA" id="ARBA00022640"/>
    </source>
</evidence>
<comment type="similarity">
    <text evidence="2">Belongs to the PAP/fibrillin family.</text>
</comment>
<dbReference type="Proteomes" id="UP000321393">
    <property type="component" value="Unassembled WGS sequence"/>
</dbReference>
<evidence type="ECO:0000256" key="3">
    <source>
        <dbReference type="ARBA" id="ARBA00007626"/>
    </source>
</evidence>
<gene>
    <name evidence="9" type="ORF">E6C27_scaffold82G003090</name>
</gene>
<keyword evidence="4" id="KW-0934">Plastid</keyword>
<dbReference type="InterPro" id="IPR011990">
    <property type="entry name" value="TPR-like_helical_dom_sf"/>
</dbReference>
<feature type="repeat" description="PPR" evidence="7">
    <location>
        <begin position="669"/>
        <end position="703"/>
    </location>
</feature>
<dbReference type="PANTHER" id="PTHR46128">
    <property type="entry name" value="MITOCHONDRIAL GROUP I INTRON SPLICING FACTOR CCM1"/>
    <property type="match status" value="1"/>
</dbReference>
<dbReference type="Gene3D" id="1.25.40.10">
    <property type="entry name" value="Tetratricopeptide repeat domain"/>
    <property type="match status" value="4"/>
</dbReference>
<name>A0A5A7VD74_CUCMM</name>
<evidence type="ECO:0000313" key="10">
    <source>
        <dbReference type="Proteomes" id="UP000321393"/>
    </source>
</evidence>
<comment type="subcellular location">
    <subcellularLocation>
        <location evidence="1">Plastid</location>
    </subcellularLocation>
</comment>
<feature type="repeat" description="PPR" evidence="7">
    <location>
        <begin position="704"/>
        <end position="738"/>
    </location>
</feature>
<keyword evidence="5" id="KW-0677">Repeat</keyword>
<keyword evidence="6" id="KW-0809">Transit peptide</keyword>
<evidence type="ECO:0000313" key="9">
    <source>
        <dbReference type="EMBL" id="KAA0064987.1"/>
    </source>
</evidence>
<proteinExistence type="inferred from homology"/>
<feature type="repeat" description="PPR" evidence="7">
    <location>
        <begin position="564"/>
        <end position="598"/>
    </location>
</feature>
<dbReference type="Pfam" id="PF13041">
    <property type="entry name" value="PPR_2"/>
    <property type="match status" value="5"/>
</dbReference>
<dbReference type="NCBIfam" id="TIGR00756">
    <property type="entry name" value="PPR"/>
    <property type="match status" value="11"/>
</dbReference>
<feature type="repeat" description="PPR" evidence="7">
    <location>
        <begin position="492"/>
        <end position="526"/>
    </location>
</feature>
<dbReference type="PROSITE" id="PS51375">
    <property type="entry name" value="PPR"/>
    <property type="match status" value="11"/>
</dbReference>
<dbReference type="InterPro" id="IPR050872">
    <property type="entry name" value="PPR_P_subfamily"/>
</dbReference>